<comment type="caution">
    <text evidence="2">The sequence shown here is derived from an EMBL/GenBank/DDBJ whole genome shotgun (WGS) entry which is preliminary data.</text>
</comment>
<feature type="region of interest" description="Disordered" evidence="1">
    <location>
        <begin position="92"/>
        <end position="116"/>
    </location>
</feature>
<dbReference type="OrthoDB" id="565040at2759"/>
<dbReference type="PANTHER" id="PTHR35748">
    <property type="entry name" value="OS05G0358400 PROTEIN"/>
    <property type="match status" value="1"/>
</dbReference>
<name>A0A150GIY5_GONPE</name>
<evidence type="ECO:0000313" key="3">
    <source>
        <dbReference type="Proteomes" id="UP000075714"/>
    </source>
</evidence>
<evidence type="ECO:0000313" key="2">
    <source>
        <dbReference type="EMBL" id="KXZ49783.1"/>
    </source>
</evidence>
<organism evidence="2 3">
    <name type="scientific">Gonium pectorale</name>
    <name type="common">Green alga</name>
    <dbReference type="NCBI Taxonomy" id="33097"/>
    <lineage>
        <taxon>Eukaryota</taxon>
        <taxon>Viridiplantae</taxon>
        <taxon>Chlorophyta</taxon>
        <taxon>core chlorophytes</taxon>
        <taxon>Chlorophyceae</taxon>
        <taxon>CS clade</taxon>
        <taxon>Chlamydomonadales</taxon>
        <taxon>Volvocaceae</taxon>
        <taxon>Gonium</taxon>
    </lineage>
</organism>
<feature type="compositionally biased region" description="Low complexity" evidence="1">
    <location>
        <begin position="99"/>
        <end position="115"/>
    </location>
</feature>
<dbReference type="EMBL" id="LSYV01000020">
    <property type="protein sequence ID" value="KXZ49783.1"/>
    <property type="molecule type" value="Genomic_DNA"/>
</dbReference>
<gene>
    <name evidence="2" type="ORF">GPECTOR_19g234</name>
</gene>
<dbReference type="Proteomes" id="UP000075714">
    <property type="component" value="Unassembled WGS sequence"/>
</dbReference>
<proteinExistence type="predicted"/>
<keyword evidence="3" id="KW-1185">Reference proteome</keyword>
<dbReference type="AlphaFoldDB" id="A0A150GIY5"/>
<reference evidence="3" key="1">
    <citation type="journal article" date="2016" name="Nat. Commun.">
        <title>The Gonium pectorale genome demonstrates co-option of cell cycle regulation during the evolution of multicellularity.</title>
        <authorList>
            <person name="Hanschen E.R."/>
            <person name="Marriage T.N."/>
            <person name="Ferris P.J."/>
            <person name="Hamaji T."/>
            <person name="Toyoda A."/>
            <person name="Fujiyama A."/>
            <person name="Neme R."/>
            <person name="Noguchi H."/>
            <person name="Minakuchi Y."/>
            <person name="Suzuki M."/>
            <person name="Kawai-Toyooka H."/>
            <person name="Smith D.R."/>
            <person name="Sparks H."/>
            <person name="Anderson J."/>
            <person name="Bakaric R."/>
            <person name="Luria V."/>
            <person name="Karger A."/>
            <person name="Kirschner M.W."/>
            <person name="Durand P.M."/>
            <person name="Michod R.E."/>
            <person name="Nozaki H."/>
            <person name="Olson B.J."/>
        </authorList>
    </citation>
    <scope>NUCLEOTIDE SEQUENCE [LARGE SCALE GENOMIC DNA]</scope>
    <source>
        <strain evidence="3">NIES-2863</strain>
    </source>
</reference>
<sequence length="272" mass="29515">MPVQLELAYEDELDDSFTGLAGPDGKMTIAGFGSLLSERSARYTFPDLTNFRVGRVDGWRRVFGHTADVFFARGIARPDTGEIASLSLERWQPEPMPPSAAAESGHPSSSFSSSSSPPPPPSVVVSLFEVPASPSAVAAFIAREHEFRFVAVRPTDLAGRPVGRKAVICAANTDADYAALRCPPADWEARWGRHGITRVWGAAPGCPPLLPCRTYLRHCVLAARGLGPEAEHSFLHATFLADRKTTVAEHLARDPSIMEERPPPELAERYNG</sequence>
<protein>
    <submittedName>
        <fullName evidence="2">Uncharacterized protein</fullName>
    </submittedName>
</protein>
<evidence type="ECO:0000256" key="1">
    <source>
        <dbReference type="SAM" id="MobiDB-lite"/>
    </source>
</evidence>
<accession>A0A150GIY5</accession>
<dbReference type="PANTHER" id="PTHR35748:SF1">
    <property type="entry name" value="OS05G0358400 PROTEIN"/>
    <property type="match status" value="1"/>
</dbReference>